<gene>
    <name evidence="1" type="ORF">GCM10007938_21130</name>
</gene>
<accession>A0ABQ6F0Q2</accession>
<proteinExistence type="predicted"/>
<dbReference type="RefSeq" id="WP_284192224.1">
    <property type="nucleotide sequence ID" value="NZ_BSPW01000041.1"/>
</dbReference>
<evidence type="ECO:0000313" key="1">
    <source>
        <dbReference type="EMBL" id="GLT18335.1"/>
    </source>
</evidence>
<dbReference type="Proteomes" id="UP001157138">
    <property type="component" value="Unassembled WGS sequence"/>
</dbReference>
<comment type="caution">
    <text evidence="1">The sequence shown here is derived from an EMBL/GenBank/DDBJ whole genome shotgun (WGS) entry which is preliminary data.</text>
</comment>
<dbReference type="EMBL" id="BSPW01000041">
    <property type="protein sequence ID" value="GLT18335.1"/>
    <property type="molecule type" value="Genomic_DNA"/>
</dbReference>
<protein>
    <recommendedName>
        <fullName evidence="3">Malate dehydrogenase</fullName>
    </recommendedName>
</protein>
<reference evidence="2" key="1">
    <citation type="journal article" date="2019" name="Int. J. Syst. Evol. Microbiol.">
        <title>The Global Catalogue of Microorganisms (GCM) 10K type strain sequencing project: providing services to taxonomists for standard genome sequencing and annotation.</title>
        <authorList>
            <consortium name="The Broad Institute Genomics Platform"/>
            <consortium name="The Broad Institute Genome Sequencing Center for Infectious Disease"/>
            <person name="Wu L."/>
            <person name="Ma J."/>
        </authorList>
    </citation>
    <scope>NUCLEOTIDE SEQUENCE [LARGE SCALE GENOMIC DNA]</scope>
    <source>
        <strain evidence="2">NBRC 108723</strain>
    </source>
</reference>
<evidence type="ECO:0000313" key="2">
    <source>
        <dbReference type="Proteomes" id="UP001157138"/>
    </source>
</evidence>
<sequence length="63" mass="6919">MDIGDIEKGMWVGFAQGVGKVLAIDAQNNTVLLEERTSHYQFSAEISELIDELQIQAGCSKYG</sequence>
<organism evidence="1 2">
    <name type="scientific">Vibrio zhanjiangensis</name>
    <dbReference type="NCBI Taxonomy" id="1046128"/>
    <lineage>
        <taxon>Bacteria</taxon>
        <taxon>Pseudomonadati</taxon>
        <taxon>Pseudomonadota</taxon>
        <taxon>Gammaproteobacteria</taxon>
        <taxon>Vibrionales</taxon>
        <taxon>Vibrionaceae</taxon>
        <taxon>Vibrio</taxon>
    </lineage>
</organism>
<name>A0ABQ6F0Q2_9VIBR</name>
<evidence type="ECO:0008006" key="3">
    <source>
        <dbReference type="Google" id="ProtNLM"/>
    </source>
</evidence>
<keyword evidence="2" id="KW-1185">Reference proteome</keyword>